<dbReference type="CDD" id="cd12808">
    <property type="entry name" value="Esterase_713_like-1"/>
    <property type="match status" value="1"/>
</dbReference>
<dbReference type="STRING" id="1416806.CAL12_02170"/>
<evidence type="ECO:0000313" key="2">
    <source>
        <dbReference type="EMBL" id="ARP79748.1"/>
    </source>
</evidence>
<dbReference type="EMBL" id="CP021108">
    <property type="protein sequence ID" value="ARP79748.1"/>
    <property type="molecule type" value="Genomic_DNA"/>
</dbReference>
<gene>
    <name evidence="2" type="ORF">CAL12_02170</name>
</gene>
<dbReference type="Gene3D" id="3.40.50.1820">
    <property type="entry name" value="alpha/beta hydrolase"/>
    <property type="match status" value="1"/>
</dbReference>
<dbReference type="Proteomes" id="UP000194151">
    <property type="component" value="Chromosome"/>
</dbReference>
<proteinExistence type="predicted"/>
<name>A0A1W6YFC4_9BORD</name>
<dbReference type="InterPro" id="IPR050228">
    <property type="entry name" value="Carboxylesterase_BioH"/>
</dbReference>
<dbReference type="Pfam" id="PF12697">
    <property type="entry name" value="Abhydrolase_6"/>
    <property type="match status" value="1"/>
</dbReference>
<accession>A0A1W6YFC4</accession>
<dbReference type="SUPFAM" id="SSF53474">
    <property type="entry name" value="alpha/beta-Hydrolases"/>
    <property type="match status" value="1"/>
</dbReference>
<dbReference type="InterPro" id="IPR029058">
    <property type="entry name" value="AB_hydrolase_fold"/>
</dbReference>
<dbReference type="RefSeq" id="WP_086062980.1">
    <property type="nucleotide sequence ID" value="NZ_CP021108.1"/>
</dbReference>
<dbReference type="AlphaFoldDB" id="A0A1W6YFC4"/>
<sequence>MAATGKPTIALSDFGSFYAGGRPLQVTGEPVRSIAFTRTASLSYDPNGHYHIEHAYVQYFIPAQLSQPLPLVLLHGGGMTGTMWEQTPDGRTGWLQALLRVGHAVYVVDNVERGRAGWVPFASVWPEAPIIRNAEESWSLFRFGAAADYAQRKPFPGQRFPTQAMETFIQHAVPRWLGNNDIALDAFCAVLERVGPCIVVAHSHGGEVAWRALQRCPQHVHAVIGIEPSGFSEQVDAVAVDGKPFLFVYGDFLDATPLWRDLVAAGNAYGDRLASHGGKVSRWLLAERGVRGNSHMMMMDDNSDEIAAEVSGWIKDYCGPGGTAGGSSNAAV</sequence>
<evidence type="ECO:0000313" key="3">
    <source>
        <dbReference type="Proteomes" id="UP000194151"/>
    </source>
</evidence>
<organism evidence="2 3">
    <name type="scientific">Bordetella genomosp. 8</name>
    <dbReference type="NCBI Taxonomy" id="1416806"/>
    <lineage>
        <taxon>Bacteria</taxon>
        <taxon>Pseudomonadati</taxon>
        <taxon>Pseudomonadota</taxon>
        <taxon>Betaproteobacteria</taxon>
        <taxon>Burkholderiales</taxon>
        <taxon>Alcaligenaceae</taxon>
        <taxon>Bordetella</taxon>
    </lineage>
</organism>
<dbReference type="PANTHER" id="PTHR43194">
    <property type="entry name" value="HYDROLASE ALPHA/BETA FOLD FAMILY"/>
    <property type="match status" value="1"/>
</dbReference>
<reference evidence="2 3" key="1">
    <citation type="submission" date="2017-05" db="EMBL/GenBank/DDBJ databases">
        <title>Complete and WGS of Bordetella genogroups.</title>
        <authorList>
            <person name="Spilker T."/>
            <person name="LiPuma J."/>
        </authorList>
    </citation>
    <scope>NUCLEOTIDE SEQUENCE [LARGE SCALE GENOMIC DNA]</scope>
    <source>
        <strain evidence="2 3">AU19157</strain>
    </source>
</reference>
<keyword evidence="3" id="KW-1185">Reference proteome</keyword>
<dbReference type="KEGG" id="bgv:CAL12_02170"/>
<dbReference type="InterPro" id="IPR000073">
    <property type="entry name" value="AB_hydrolase_1"/>
</dbReference>
<dbReference type="PANTHER" id="PTHR43194:SF5">
    <property type="entry name" value="PIMELOYL-[ACYL-CARRIER PROTEIN] METHYL ESTER ESTERASE"/>
    <property type="match status" value="1"/>
</dbReference>
<feature type="domain" description="AB hydrolase-1" evidence="1">
    <location>
        <begin position="71"/>
        <end position="271"/>
    </location>
</feature>
<protein>
    <recommendedName>
        <fullName evidence="1">AB hydrolase-1 domain-containing protein</fullName>
    </recommendedName>
</protein>
<dbReference type="OrthoDB" id="7820973at2"/>
<evidence type="ECO:0000259" key="1">
    <source>
        <dbReference type="Pfam" id="PF12697"/>
    </source>
</evidence>